<gene>
    <name evidence="8" type="ORF">PsYK624_050630</name>
</gene>
<dbReference type="Pfam" id="PF00856">
    <property type="entry name" value="SET"/>
    <property type="match status" value="1"/>
</dbReference>
<evidence type="ECO:0000256" key="5">
    <source>
        <dbReference type="ARBA" id="ARBA00044528"/>
    </source>
</evidence>
<dbReference type="Gene3D" id="1.10.220.160">
    <property type="match status" value="1"/>
</dbReference>
<evidence type="ECO:0000256" key="1">
    <source>
        <dbReference type="ARBA" id="ARBA00022603"/>
    </source>
</evidence>
<dbReference type="OrthoDB" id="438641at2759"/>
<dbReference type="SUPFAM" id="SSF82199">
    <property type="entry name" value="SET domain"/>
    <property type="match status" value="1"/>
</dbReference>
<feature type="domain" description="SET" evidence="7">
    <location>
        <begin position="92"/>
        <end position="376"/>
    </location>
</feature>
<evidence type="ECO:0000313" key="8">
    <source>
        <dbReference type="EMBL" id="GJE88975.1"/>
    </source>
</evidence>
<dbReference type="GO" id="GO:0045814">
    <property type="term" value="P:negative regulation of gene expression, epigenetic"/>
    <property type="evidence" value="ECO:0007669"/>
    <property type="project" value="TreeGrafter"/>
</dbReference>
<name>A0A9P3LB86_9APHY</name>
<accession>A0A9P3LB86</accession>
<comment type="catalytic activity">
    <reaction evidence="6">
        <text>L-lysyl-[histone] + S-adenosyl-L-methionine = N(6)-methyl-L-lysyl-[histone] + S-adenosyl-L-homocysteine + H(+)</text>
        <dbReference type="Rhea" id="RHEA:10024"/>
        <dbReference type="Rhea" id="RHEA-COMP:9845"/>
        <dbReference type="Rhea" id="RHEA-COMP:9846"/>
        <dbReference type="ChEBI" id="CHEBI:15378"/>
        <dbReference type="ChEBI" id="CHEBI:29969"/>
        <dbReference type="ChEBI" id="CHEBI:57856"/>
        <dbReference type="ChEBI" id="CHEBI:59789"/>
        <dbReference type="ChEBI" id="CHEBI:61929"/>
    </reaction>
    <physiologicalReaction direction="left-to-right" evidence="6">
        <dbReference type="Rhea" id="RHEA:10025"/>
    </physiologicalReaction>
</comment>
<evidence type="ECO:0000256" key="3">
    <source>
        <dbReference type="ARBA" id="ARBA00022691"/>
    </source>
</evidence>
<dbReference type="PANTHER" id="PTHR46402">
    <property type="entry name" value="SET AND MYND DOMAIN-CONTAINING PROTEIN 5"/>
    <property type="match status" value="1"/>
</dbReference>
<dbReference type="PROSITE" id="PS50280">
    <property type="entry name" value="SET"/>
    <property type="match status" value="1"/>
</dbReference>
<reference evidence="8 9" key="1">
    <citation type="submission" date="2021-08" db="EMBL/GenBank/DDBJ databases">
        <title>Draft Genome Sequence of Phanerochaete sordida strain YK-624.</title>
        <authorList>
            <person name="Mori T."/>
            <person name="Dohra H."/>
            <person name="Suzuki T."/>
            <person name="Kawagishi H."/>
            <person name="Hirai H."/>
        </authorList>
    </citation>
    <scope>NUCLEOTIDE SEQUENCE [LARGE SCALE GENOMIC DNA]</scope>
    <source>
        <strain evidence="8 9">YK-624</strain>
    </source>
</reference>
<dbReference type="InterPro" id="IPR001214">
    <property type="entry name" value="SET_dom"/>
</dbReference>
<keyword evidence="2" id="KW-0808">Transferase</keyword>
<dbReference type="AlphaFoldDB" id="A0A9P3LB86"/>
<evidence type="ECO:0000256" key="2">
    <source>
        <dbReference type="ARBA" id="ARBA00022679"/>
    </source>
</evidence>
<dbReference type="GO" id="GO:0042799">
    <property type="term" value="F:histone H4K20 methyltransferase activity"/>
    <property type="evidence" value="ECO:0007669"/>
    <property type="project" value="TreeGrafter"/>
</dbReference>
<dbReference type="SMART" id="SM00317">
    <property type="entry name" value="SET"/>
    <property type="match status" value="1"/>
</dbReference>
<dbReference type="InterPro" id="IPR046341">
    <property type="entry name" value="SET_dom_sf"/>
</dbReference>
<evidence type="ECO:0000256" key="4">
    <source>
        <dbReference type="ARBA" id="ARBA00042380"/>
    </source>
</evidence>
<proteinExistence type="predicted"/>
<sequence length="434" mass="48118">MSSAAAVSPQEDELKAALRELRSQNPTLGIAKLHARLLSDHPHWTVSEKRTRKILQNEGLVLSAASGKTANGDAPYPSSGVIDGLDISKWTSKVHVKYFNQLKGKGLVAAEKIAEGEIVWKEDPFILAPEWSLYDLQTSSVACMHCSTPLNNSALTVPCSGSAKGPSCPARFCNRLCLSRAARTHPLLCPAQNPAAMPLLEYARRHEWMALHALAQCTARVLLAEQQDEAAFRADWAVVRALAQLGMEDRAKGGWLGNAEPDRETWKQAHGLFVRAFKDPATEPERKRLARLLRKPTRKEVADEVFDYDAFLRGLGRMSLNLEAHGGLYVLHSHINHSCTPNLSVRHLDQRTALSRITVIARRDIEAGEELFISYVNPDQSLEARRRGLLEWGFGMCQCPRCVMEEQDPTRQNLAKSAPPDDLEQELKAGLGVM</sequence>
<organism evidence="8 9">
    <name type="scientific">Phanerochaete sordida</name>
    <dbReference type="NCBI Taxonomy" id="48140"/>
    <lineage>
        <taxon>Eukaryota</taxon>
        <taxon>Fungi</taxon>
        <taxon>Dikarya</taxon>
        <taxon>Basidiomycota</taxon>
        <taxon>Agaricomycotina</taxon>
        <taxon>Agaricomycetes</taxon>
        <taxon>Polyporales</taxon>
        <taxon>Phanerochaetaceae</taxon>
        <taxon>Phanerochaete</taxon>
    </lineage>
</organism>
<dbReference type="Gene3D" id="2.170.270.10">
    <property type="entry name" value="SET domain"/>
    <property type="match status" value="1"/>
</dbReference>
<evidence type="ECO:0000313" key="9">
    <source>
        <dbReference type="Proteomes" id="UP000703269"/>
    </source>
</evidence>
<dbReference type="Gene3D" id="6.10.140.2220">
    <property type="match status" value="1"/>
</dbReference>
<dbReference type="PANTHER" id="PTHR46402:SF2">
    <property type="entry name" value="HISTONE-LYSINE N-TRIMETHYLTRANSFERASE SMYD5"/>
    <property type="match status" value="1"/>
</dbReference>
<dbReference type="EMBL" id="BPQB01000011">
    <property type="protein sequence ID" value="GJE88975.1"/>
    <property type="molecule type" value="Genomic_DNA"/>
</dbReference>
<dbReference type="Proteomes" id="UP000703269">
    <property type="component" value="Unassembled WGS sequence"/>
</dbReference>
<dbReference type="GO" id="GO:0032259">
    <property type="term" value="P:methylation"/>
    <property type="evidence" value="ECO:0007669"/>
    <property type="project" value="UniProtKB-KW"/>
</dbReference>
<dbReference type="CDD" id="cd20071">
    <property type="entry name" value="SET_SMYD"/>
    <property type="match status" value="1"/>
</dbReference>
<keyword evidence="3" id="KW-0949">S-adenosyl-L-methionine</keyword>
<evidence type="ECO:0000256" key="6">
    <source>
        <dbReference type="ARBA" id="ARBA00048619"/>
    </source>
</evidence>
<evidence type="ECO:0000259" key="7">
    <source>
        <dbReference type="PROSITE" id="PS50280"/>
    </source>
</evidence>
<keyword evidence="9" id="KW-1185">Reference proteome</keyword>
<keyword evidence="1" id="KW-0489">Methyltransferase</keyword>
<comment type="caution">
    <text evidence="8">The sequence shown here is derived from an EMBL/GenBank/DDBJ whole genome shotgun (WGS) entry which is preliminary data.</text>
</comment>
<protein>
    <recommendedName>
        <fullName evidence="5">Histone-lysine N-methyltransferase SET5</fullName>
    </recommendedName>
    <alternativeName>
        <fullName evidence="4">SET domain-containing protein 5</fullName>
    </alternativeName>
</protein>